<dbReference type="EMBL" id="CU468135">
    <property type="protein sequence ID" value="CAO95994.1"/>
    <property type="molecule type" value="Genomic_DNA"/>
</dbReference>
<keyword evidence="2" id="KW-1185">Reference proteome</keyword>
<sequence length="142" mass="16631">MRRISRFSLLYQNQIQLISGVRKCVMKFISDFNEQLSVAKEAIVHSGNRTCVPIFSAKVWLFQNSGQMKYRHLCRSVCIKRPQPCRNRLSRRKFCLRQTGYRLQKTVVLLEKYLLRRSAPGSLPVVSSVQICVKRTLYYSIL</sequence>
<evidence type="ECO:0000313" key="1">
    <source>
        <dbReference type="EMBL" id="CAO95994.1"/>
    </source>
</evidence>
<evidence type="ECO:0000313" key="2">
    <source>
        <dbReference type="Proteomes" id="UP000001726"/>
    </source>
</evidence>
<proteinExistence type="predicted"/>
<organism evidence="1 2">
    <name type="scientific">Erwinia tasmaniensis (strain DSM 17950 / CFBP 7177 / CIP 109463 / NCPPB 4357 / Et1/99)</name>
    <dbReference type="NCBI Taxonomy" id="465817"/>
    <lineage>
        <taxon>Bacteria</taxon>
        <taxon>Pseudomonadati</taxon>
        <taxon>Pseudomonadota</taxon>
        <taxon>Gammaproteobacteria</taxon>
        <taxon>Enterobacterales</taxon>
        <taxon>Erwiniaceae</taxon>
        <taxon>Erwinia</taxon>
    </lineage>
</organism>
<dbReference type="KEGG" id="eta:ETA_09480"/>
<dbReference type="AlphaFoldDB" id="B2VDV7"/>
<protein>
    <submittedName>
        <fullName evidence="1">Uncharacterized protein</fullName>
    </submittedName>
</protein>
<name>B2VDV7_ERWT9</name>
<reference evidence="1 2" key="1">
    <citation type="journal article" date="2008" name="Environ. Microbiol.">
        <title>The genome of Erwinia tasmaniensis strain Et1/99, a non-pathogenic bacterium in the genus Erwinia.</title>
        <authorList>
            <person name="Kube M."/>
            <person name="Migdoll A.M."/>
            <person name="Mueller I."/>
            <person name="Kuhl H."/>
            <person name="Beck A."/>
            <person name="Reinhardt R."/>
            <person name="Geider K."/>
        </authorList>
    </citation>
    <scope>NUCLEOTIDE SEQUENCE [LARGE SCALE GENOMIC DNA]</scope>
    <source>
        <strain evidence="2">DSM 17950 / CFBP 7177 / CIP 109463 / NCPPB 4357 / Et1/99</strain>
    </source>
</reference>
<dbReference type="STRING" id="465817.ETA_09480"/>
<dbReference type="Proteomes" id="UP000001726">
    <property type="component" value="Chromosome"/>
</dbReference>
<accession>B2VDV7</accession>
<dbReference type="HOGENOM" id="CLU_1812831_0_0_6"/>
<gene>
    <name evidence="1" type="ordered locus">ETA_09480</name>
</gene>